<evidence type="ECO:0000313" key="2">
    <source>
        <dbReference type="EMBL" id="KAK7477416.1"/>
    </source>
</evidence>
<keyword evidence="1" id="KW-0732">Signal</keyword>
<evidence type="ECO:0000256" key="1">
    <source>
        <dbReference type="SAM" id="SignalP"/>
    </source>
</evidence>
<sequence>MIENAGRLSLLLWCTVFDARLGQAGGGRTMVCFRAGWNTPSTGSRPCGHRYEYKRVETGTVLGPAEVGDFKVPRVSVAMSIVHVSTAAPPSATSDKTVGD</sequence>
<name>A0ABD0JR77_9CAEN</name>
<evidence type="ECO:0008006" key="4">
    <source>
        <dbReference type="Google" id="ProtNLM"/>
    </source>
</evidence>
<organism evidence="2 3">
    <name type="scientific">Batillaria attramentaria</name>
    <dbReference type="NCBI Taxonomy" id="370345"/>
    <lineage>
        <taxon>Eukaryota</taxon>
        <taxon>Metazoa</taxon>
        <taxon>Spiralia</taxon>
        <taxon>Lophotrochozoa</taxon>
        <taxon>Mollusca</taxon>
        <taxon>Gastropoda</taxon>
        <taxon>Caenogastropoda</taxon>
        <taxon>Sorbeoconcha</taxon>
        <taxon>Cerithioidea</taxon>
        <taxon>Batillariidae</taxon>
        <taxon>Batillaria</taxon>
    </lineage>
</organism>
<accession>A0ABD0JR77</accession>
<comment type="caution">
    <text evidence="2">The sequence shown here is derived from an EMBL/GenBank/DDBJ whole genome shotgun (WGS) entry which is preliminary data.</text>
</comment>
<keyword evidence="3" id="KW-1185">Reference proteome</keyword>
<feature type="chain" id="PRO_5044867428" description="Secreted protein" evidence="1">
    <location>
        <begin position="27"/>
        <end position="100"/>
    </location>
</feature>
<dbReference type="Proteomes" id="UP001519460">
    <property type="component" value="Unassembled WGS sequence"/>
</dbReference>
<protein>
    <recommendedName>
        <fullName evidence="4">Secreted protein</fullName>
    </recommendedName>
</protein>
<feature type="signal peptide" evidence="1">
    <location>
        <begin position="1"/>
        <end position="26"/>
    </location>
</feature>
<dbReference type="AlphaFoldDB" id="A0ABD0JR77"/>
<dbReference type="EMBL" id="JACVVK020000350">
    <property type="protein sequence ID" value="KAK7477416.1"/>
    <property type="molecule type" value="Genomic_DNA"/>
</dbReference>
<gene>
    <name evidence="2" type="ORF">BaRGS_00031318</name>
</gene>
<evidence type="ECO:0000313" key="3">
    <source>
        <dbReference type="Proteomes" id="UP001519460"/>
    </source>
</evidence>
<proteinExistence type="predicted"/>
<reference evidence="2 3" key="1">
    <citation type="journal article" date="2023" name="Sci. Data">
        <title>Genome assembly of the Korean intertidal mud-creeper Batillaria attramentaria.</title>
        <authorList>
            <person name="Patra A.K."/>
            <person name="Ho P.T."/>
            <person name="Jun S."/>
            <person name="Lee S.J."/>
            <person name="Kim Y."/>
            <person name="Won Y.J."/>
        </authorList>
    </citation>
    <scope>NUCLEOTIDE SEQUENCE [LARGE SCALE GENOMIC DNA]</scope>
    <source>
        <strain evidence="2">Wonlab-2016</strain>
    </source>
</reference>